<evidence type="ECO:0000256" key="4">
    <source>
        <dbReference type="ARBA" id="ARBA00022741"/>
    </source>
</evidence>
<comment type="caution">
    <text evidence="9">The sequence shown here is derived from an EMBL/GenBank/DDBJ whole genome shotgun (WGS) entry which is preliminary data.</text>
</comment>
<dbReference type="EMBL" id="SMDG01000008">
    <property type="protein sequence ID" value="TCW54558.1"/>
    <property type="molecule type" value="Genomic_DNA"/>
</dbReference>
<organism evidence="9 10">
    <name type="scientific">Bacillus thuringiensis</name>
    <dbReference type="NCBI Taxonomy" id="1428"/>
    <lineage>
        <taxon>Bacteria</taxon>
        <taxon>Bacillati</taxon>
        <taxon>Bacillota</taxon>
        <taxon>Bacilli</taxon>
        <taxon>Bacillales</taxon>
        <taxon>Bacillaceae</taxon>
        <taxon>Bacillus</taxon>
        <taxon>Bacillus cereus group</taxon>
    </lineage>
</organism>
<evidence type="ECO:0000256" key="5">
    <source>
        <dbReference type="ARBA" id="ARBA00022777"/>
    </source>
</evidence>
<gene>
    <name evidence="9" type="ORF">EC910_10876</name>
</gene>
<evidence type="ECO:0000256" key="7">
    <source>
        <dbReference type="ARBA" id="ARBA00023012"/>
    </source>
</evidence>
<dbReference type="PANTHER" id="PTHR43711:SF1">
    <property type="entry name" value="HISTIDINE KINASE 1"/>
    <property type="match status" value="1"/>
</dbReference>
<name>A0A4R4BEX5_BACTU</name>
<dbReference type="GO" id="GO:0004673">
    <property type="term" value="F:protein histidine kinase activity"/>
    <property type="evidence" value="ECO:0007669"/>
    <property type="project" value="UniProtKB-EC"/>
</dbReference>
<keyword evidence="6" id="KW-0067">ATP-binding</keyword>
<evidence type="ECO:0000259" key="8">
    <source>
        <dbReference type="PROSITE" id="PS50109"/>
    </source>
</evidence>
<protein>
    <recommendedName>
        <fullName evidence="2">histidine kinase</fullName>
        <ecNumber evidence="2">2.7.13.3</ecNumber>
    </recommendedName>
</protein>
<dbReference type="InterPro" id="IPR036890">
    <property type="entry name" value="HATPase_C_sf"/>
</dbReference>
<dbReference type="PROSITE" id="PS50109">
    <property type="entry name" value="HIS_KIN"/>
    <property type="match status" value="1"/>
</dbReference>
<dbReference type="PRINTS" id="PR00344">
    <property type="entry name" value="BCTRLSENSOR"/>
</dbReference>
<reference evidence="9 10" key="1">
    <citation type="submission" date="2019-03" db="EMBL/GenBank/DDBJ databases">
        <title>Above-ground endophytic microbial communities from plants in different locations in the United States.</title>
        <authorList>
            <person name="Frank C."/>
        </authorList>
    </citation>
    <scope>NUCLEOTIDE SEQUENCE [LARGE SCALE GENOMIC DNA]</scope>
    <source>
        <strain evidence="9 10">LP_2_YM</strain>
    </source>
</reference>
<dbReference type="GO" id="GO:0000160">
    <property type="term" value="P:phosphorelay signal transduction system"/>
    <property type="evidence" value="ECO:0007669"/>
    <property type="project" value="UniProtKB-KW"/>
</dbReference>
<keyword evidence="7" id="KW-0902">Two-component regulatory system</keyword>
<dbReference type="GO" id="GO:0005524">
    <property type="term" value="F:ATP binding"/>
    <property type="evidence" value="ECO:0007669"/>
    <property type="project" value="UniProtKB-KW"/>
</dbReference>
<dbReference type="Proteomes" id="UP000295285">
    <property type="component" value="Unassembled WGS sequence"/>
</dbReference>
<evidence type="ECO:0000256" key="3">
    <source>
        <dbReference type="ARBA" id="ARBA00022679"/>
    </source>
</evidence>
<dbReference type="EC" id="2.7.13.3" evidence="2"/>
<dbReference type="InterPro" id="IPR050736">
    <property type="entry name" value="Sensor_HK_Regulatory"/>
</dbReference>
<dbReference type="PANTHER" id="PTHR43711">
    <property type="entry name" value="TWO-COMPONENT HISTIDINE KINASE"/>
    <property type="match status" value="1"/>
</dbReference>
<evidence type="ECO:0000256" key="6">
    <source>
        <dbReference type="ARBA" id="ARBA00022840"/>
    </source>
</evidence>
<dbReference type="Pfam" id="PF02518">
    <property type="entry name" value="HATPase_c"/>
    <property type="match status" value="1"/>
</dbReference>
<dbReference type="Gene3D" id="3.30.565.10">
    <property type="entry name" value="Histidine kinase-like ATPase, C-terminal domain"/>
    <property type="match status" value="1"/>
</dbReference>
<comment type="catalytic activity">
    <reaction evidence="1">
        <text>ATP + protein L-histidine = ADP + protein N-phospho-L-histidine.</text>
        <dbReference type="EC" id="2.7.13.3"/>
    </reaction>
</comment>
<feature type="domain" description="Histidine kinase" evidence="8">
    <location>
        <begin position="1"/>
        <end position="149"/>
    </location>
</feature>
<evidence type="ECO:0000256" key="2">
    <source>
        <dbReference type="ARBA" id="ARBA00012438"/>
    </source>
</evidence>
<dbReference type="InterPro" id="IPR003594">
    <property type="entry name" value="HATPase_dom"/>
</dbReference>
<dbReference type="SMART" id="SM00387">
    <property type="entry name" value="HATPase_c"/>
    <property type="match status" value="1"/>
</dbReference>
<dbReference type="InterPro" id="IPR004358">
    <property type="entry name" value="Sig_transdc_His_kin-like_C"/>
</dbReference>
<keyword evidence="4" id="KW-0547">Nucleotide-binding</keyword>
<sequence>MNKFKSLIQEILLYVVQLMESYAAQYRVRFHLQVDGNLPVINGDDKKLKQVLLNIIKNGIESMPEGGDIHIQAYQKTEGHLCMSVEDQGFGIEKEKLEKIGKAFYTTKENSTGLGLMITYKIVKEHQGSIAIQSSVGIGTKVEIFLPTG</sequence>
<evidence type="ECO:0000256" key="1">
    <source>
        <dbReference type="ARBA" id="ARBA00000085"/>
    </source>
</evidence>
<accession>A0A4R4BEX5</accession>
<keyword evidence="5 9" id="KW-0418">Kinase</keyword>
<evidence type="ECO:0000313" key="10">
    <source>
        <dbReference type="Proteomes" id="UP000295285"/>
    </source>
</evidence>
<keyword evidence="3" id="KW-0808">Transferase</keyword>
<dbReference type="InterPro" id="IPR005467">
    <property type="entry name" value="His_kinase_dom"/>
</dbReference>
<dbReference type="AlphaFoldDB" id="A0A4R4BEX5"/>
<proteinExistence type="predicted"/>
<dbReference type="SUPFAM" id="SSF55874">
    <property type="entry name" value="ATPase domain of HSP90 chaperone/DNA topoisomerase II/histidine kinase"/>
    <property type="match status" value="1"/>
</dbReference>
<evidence type="ECO:0000313" key="9">
    <source>
        <dbReference type="EMBL" id="TCW54558.1"/>
    </source>
</evidence>